<gene>
    <name evidence="1" type="ORF">HLRTI_002017</name>
</gene>
<accession>U2FCA7</accession>
<dbReference type="STRING" id="1033806.HTIA_1859"/>
<organism evidence="1 2">
    <name type="scientific">Halorhabdus tiamatea SARL4B</name>
    <dbReference type="NCBI Taxonomy" id="1033806"/>
    <lineage>
        <taxon>Archaea</taxon>
        <taxon>Methanobacteriati</taxon>
        <taxon>Methanobacteriota</taxon>
        <taxon>Stenosarchaea group</taxon>
        <taxon>Halobacteria</taxon>
        <taxon>Halobacteriales</taxon>
        <taxon>Haloarculaceae</taxon>
        <taxon>Halorhabdus</taxon>
    </lineage>
</organism>
<protein>
    <submittedName>
        <fullName evidence="1">Uncharacterized protein</fullName>
    </submittedName>
</protein>
<reference evidence="1 2" key="1">
    <citation type="journal article" date="2011" name="J. Bacteriol.">
        <title>Genome sequence of Halorhabdus tiamatea, the first archaeon isolated from a deep-sea anoxic brine lake.</title>
        <authorList>
            <person name="Antunes A."/>
            <person name="Alam I."/>
            <person name="Bajic V.B."/>
            <person name="Stingl U."/>
        </authorList>
    </citation>
    <scope>NUCLEOTIDE SEQUENCE [LARGE SCALE GENOMIC DNA]</scope>
    <source>
        <strain evidence="1 2">SARL4B</strain>
    </source>
</reference>
<dbReference type="PATRIC" id="fig|1033806.13.peg.1770"/>
<evidence type="ECO:0000313" key="1">
    <source>
        <dbReference type="EMBL" id="ERJ05989.1"/>
    </source>
</evidence>
<dbReference type="Proteomes" id="UP000003861">
    <property type="component" value="Unassembled WGS sequence"/>
</dbReference>
<comment type="caution">
    <text evidence="1">The sequence shown here is derived from an EMBL/GenBank/DDBJ whole genome shotgun (WGS) entry which is preliminary data.</text>
</comment>
<dbReference type="eggNOG" id="arCOG08160">
    <property type="taxonomic scope" value="Archaea"/>
</dbReference>
<name>U2FCA7_9EURY</name>
<reference evidence="1 2" key="2">
    <citation type="journal article" date="2013" name="PLoS ONE">
        <title>INDIGO - INtegrated Data Warehouse of MIcrobial GenOmes with Examples from the Red Sea Extremophiles.</title>
        <authorList>
            <person name="Alam I."/>
            <person name="Antunes A."/>
            <person name="Kamau A.A."/>
            <person name="Ba Alawi W."/>
            <person name="Kalkatawi M."/>
            <person name="Stingl U."/>
            <person name="Bajic V.B."/>
        </authorList>
    </citation>
    <scope>NUCLEOTIDE SEQUENCE [LARGE SCALE GENOMIC DNA]</scope>
    <source>
        <strain evidence="1 2">SARL4B</strain>
    </source>
</reference>
<dbReference type="AlphaFoldDB" id="U2FCA7"/>
<proteinExistence type="predicted"/>
<sequence>MATKALLSEPRVLAHAKQRLVPEPTAADTYAVVDTQFASEEWLAGEPIEPAVREQLAPFNHVQVGSGYPDLLGVRRLESALLAVERFGDDPPLVALEAKGYTGDRTVDVERGVVQAYDRLNEANAAYVAAPKPAISNSAQTLARELNVGVLGVDAGGTVDALEVPRVVGNRTVEAASAIRFQATAQGVAEKSFSLNHPKNYLAYPLALYHPDPTDEVLAKHVVSATDGARQGAAFLGLVDADPDGTTLTPLGSEVVRFARHRYGTVADALAAFEAWQGSRTRFSELAPEWGQLTRRVLWSYPATKLIVSELQTMHDDGIPEPSLVELVTWLHVHHPTFTVELFVRGSDAARSRVLNEDGELRESALRDGNVYHAPTVFQLKAMLYHAGILTDRGAEPHRLDPEADVWQLVEPLDHRG</sequence>
<evidence type="ECO:0000313" key="2">
    <source>
        <dbReference type="Proteomes" id="UP000003861"/>
    </source>
</evidence>
<dbReference type="EMBL" id="AFNT02000022">
    <property type="protein sequence ID" value="ERJ05989.1"/>
    <property type="molecule type" value="Genomic_DNA"/>
</dbReference>
<dbReference type="RefSeq" id="WP_021029560.1">
    <property type="nucleotide sequence ID" value="NZ_AFNT02000022.1"/>
</dbReference>